<dbReference type="KEGG" id="ddf:DEFDS_0336"/>
<dbReference type="Pfam" id="PF13439">
    <property type="entry name" value="Glyco_transf_4"/>
    <property type="match status" value="1"/>
</dbReference>
<dbReference type="STRING" id="639282.DEFDS_0336"/>
<dbReference type="InterPro" id="IPR001296">
    <property type="entry name" value="Glyco_trans_1"/>
</dbReference>
<dbReference type="PANTHER" id="PTHR45947">
    <property type="entry name" value="SULFOQUINOVOSYL TRANSFERASE SQD2"/>
    <property type="match status" value="1"/>
</dbReference>
<reference evidence="3 4" key="1">
    <citation type="journal article" date="2010" name="DNA Res.">
        <title>Bacterial lifestyle in a deep-sea hydrothermal vent chimney revealed by the genome sequence of the thermophilic bacterium Deferribacter desulfuricans SSM1.</title>
        <authorList>
            <person name="Takaki Y."/>
            <person name="Shimamura S."/>
            <person name="Nakagawa S."/>
            <person name="Fukuhara Y."/>
            <person name="Horikawa H."/>
            <person name="Ankai A."/>
            <person name="Harada T."/>
            <person name="Hosoyama A."/>
            <person name="Oguchi A."/>
            <person name="Fukui S."/>
            <person name="Fujita N."/>
            <person name="Takami H."/>
            <person name="Takai K."/>
        </authorList>
    </citation>
    <scope>NUCLEOTIDE SEQUENCE [LARGE SCALE GENOMIC DNA]</scope>
    <source>
        <strain evidence="4">DSM 14783 / JCM 11476 / NBRC 101012 / SSM1</strain>
    </source>
</reference>
<evidence type="ECO:0000313" key="4">
    <source>
        <dbReference type="Proteomes" id="UP000001520"/>
    </source>
</evidence>
<dbReference type="HOGENOM" id="CLU_009583_0_3_0"/>
<sequence>MKKVLFRITNNLNIGGVQRRIFDVLKELKNDYECHVVVYKEKGVLADKFIKEGIHVHYVPMGSFDLSGIKTLSNLFKNYKADIVHTHSYGGTIRGVLAAKLAGVRKIFSHIHVNMENHWYGKWRINKKKKEFIEKLIHKKYVDKIFFVSDAIKKEYLQGLNFKNLSEKSVVLYNGFNLEKIKIKKNNMIDGVFNIGIACRLSKDKNLLFIVEVIEKLIKHVQNIKFHFIGDGSYKKYLVNEIAKRNLNDYFIFHGMVENVYDKIKDLDLVLMPSYNEGLPASIIEPLLANIPVIAVDNEINREILNIDKGGWVLQNSCEVFVEKILQIYEKYGYLYQNMTFNKYKEVFSMENHINQLRYYYES</sequence>
<name>D3PB64_DEFDS</name>
<dbReference type="CDD" id="cd03811">
    <property type="entry name" value="GT4_GT28_WabH-like"/>
    <property type="match status" value="1"/>
</dbReference>
<dbReference type="OrthoDB" id="9803091at2"/>
<proteinExistence type="predicted"/>
<protein>
    <submittedName>
        <fullName evidence="3">Glycosyl transferase</fullName>
    </submittedName>
</protein>
<dbReference type="Pfam" id="PF00534">
    <property type="entry name" value="Glycos_transf_1"/>
    <property type="match status" value="1"/>
</dbReference>
<accession>D3PB64</accession>
<dbReference type="InterPro" id="IPR050194">
    <property type="entry name" value="Glycosyltransferase_grp1"/>
</dbReference>
<organism evidence="3 4">
    <name type="scientific">Deferribacter desulfuricans (strain DSM 14783 / JCM 11476 / NBRC 101012 / SSM1)</name>
    <dbReference type="NCBI Taxonomy" id="639282"/>
    <lineage>
        <taxon>Bacteria</taxon>
        <taxon>Pseudomonadati</taxon>
        <taxon>Deferribacterota</taxon>
        <taxon>Deferribacteres</taxon>
        <taxon>Deferribacterales</taxon>
        <taxon>Deferribacteraceae</taxon>
        <taxon>Deferribacter</taxon>
    </lineage>
</organism>
<dbReference type="RefSeq" id="WP_013007085.1">
    <property type="nucleotide sequence ID" value="NC_013939.1"/>
</dbReference>
<evidence type="ECO:0000259" key="2">
    <source>
        <dbReference type="Pfam" id="PF13439"/>
    </source>
</evidence>
<evidence type="ECO:0000313" key="3">
    <source>
        <dbReference type="EMBL" id="BAI79837.1"/>
    </source>
</evidence>
<dbReference type="AlphaFoldDB" id="D3PB64"/>
<dbReference type="eggNOG" id="COG0438">
    <property type="taxonomic scope" value="Bacteria"/>
</dbReference>
<dbReference type="Gene3D" id="3.40.50.2000">
    <property type="entry name" value="Glycogen Phosphorylase B"/>
    <property type="match status" value="2"/>
</dbReference>
<gene>
    <name evidence="3" type="ordered locus">DEFDS_0336</name>
</gene>
<dbReference type="EMBL" id="AP011529">
    <property type="protein sequence ID" value="BAI79837.1"/>
    <property type="molecule type" value="Genomic_DNA"/>
</dbReference>
<feature type="domain" description="Glycosyltransferase subfamily 4-like N-terminal" evidence="2">
    <location>
        <begin position="14"/>
        <end position="179"/>
    </location>
</feature>
<dbReference type="CAZy" id="GT4">
    <property type="family name" value="Glycosyltransferase Family 4"/>
</dbReference>
<dbReference type="InterPro" id="IPR028098">
    <property type="entry name" value="Glyco_trans_4-like_N"/>
</dbReference>
<keyword evidence="3" id="KW-0808">Transferase</keyword>
<feature type="domain" description="Glycosyl transferase family 1" evidence="1">
    <location>
        <begin position="190"/>
        <end position="343"/>
    </location>
</feature>
<keyword evidence="4" id="KW-1185">Reference proteome</keyword>
<dbReference type="SUPFAM" id="SSF53756">
    <property type="entry name" value="UDP-Glycosyltransferase/glycogen phosphorylase"/>
    <property type="match status" value="1"/>
</dbReference>
<evidence type="ECO:0000259" key="1">
    <source>
        <dbReference type="Pfam" id="PF00534"/>
    </source>
</evidence>
<dbReference type="PANTHER" id="PTHR45947:SF3">
    <property type="entry name" value="SULFOQUINOVOSYL TRANSFERASE SQD2"/>
    <property type="match status" value="1"/>
</dbReference>
<dbReference type="GO" id="GO:0016758">
    <property type="term" value="F:hexosyltransferase activity"/>
    <property type="evidence" value="ECO:0007669"/>
    <property type="project" value="TreeGrafter"/>
</dbReference>
<dbReference type="Proteomes" id="UP000001520">
    <property type="component" value="Chromosome"/>
</dbReference>